<reference evidence="2 3" key="1">
    <citation type="submission" date="2016-10" db="EMBL/GenBank/DDBJ databases">
        <authorList>
            <person name="de Groot N.N."/>
        </authorList>
    </citation>
    <scope>NUCLEOTIDE SEQUENCE [LARGE SCALE GENOMIC DNA]</scope>
    <source>
        <strain evidence="2 3">DSM 15283</strain>
    </source>
</reference>
<evidence type="ECO:0000256" key="1">
    <source>
        <dbReference type="SAM" id="SignalP"/>
    </source>
</evidence>
<dbReference type="Proteomes" id="UP000199144">
    <property type="component" value="Unassembled WGS sequence"/>
</dbReference>
<dbReference type="SUPFAM" id="SSF50199">
    <property type="entry name" value="Staphylococcal nuclease"/>
    <property type="match status" value="1"/>
</dbReference>
<keyword evidence="1" id="KW-0732">Signal</keyword>
<dbReference type="EMBL" id="FOTQ01000008">
    <property type="protein sequence ID" value="SFM54193.1"/>
    <property type="molecule type" value="Genomic_DNA"/>
</dbReference>
<feature type="chain" id="PRO_5011601331" description="Endonuclease YncB, thermonuclease family" evidence="1">
    <location>
        <begin position="29"/>
        <end position="148"/>
    </location>
</feature>
<accession>A0A1I4RQC3</accession>
<protein>
    <recommendedName>
        <fullName evidence="4">Endonuclease YncB, thermonuclease family</fullName>
    </recommendedName>
</protein>
<dbReference type="InterPro" id="IPR035437">
    <property type="entry name" value="SNase_OB-fold_sf"/>
</dbReference>
<keyword evidence="3" id="KW-1185">Reference proteome</keyword>
<name>A0A1I4RQC3_9RHOB</name>
<evidence type="ECO:0008006" key="4">
    <source>
        <dbReference type="Google" id="ProtNLM"/>
    </source>
</evidence>
<proteinExistence type="predicted"/>
<dbReference type="Gene3D" id="2.40.50.90">
    <property type="match status" value="1"/>
</dbReference>
<dbReference type="STRING" id="254406.SAMN04488042_108167"/>
<evidence type="ECO:0000313" key="2">
    <source>
        <dbReference type="EMBL" id="SFM54193.1"/>
    </source>
</evidence>
<dbReference type="AlphaFoldDB" id="A0A1I4RQC3"/>
<organism evidence="2 3">
    <name type="scientific">Shimia aestuarii</name>
    <dbReference type="NCBI Taxonomy" id="254406"/>
    <lineage>
        <taxon>Bacteria</taxon>
        <taxon>Pseudomonadati</taxon>
        <taxon>Pseudomonadota</taxon>
        <taxon>Alphaproteobacteria</taxon>
        <taxon>Rhodobacterales</taxon>
        <taxon>Roseobacteraceae</taxon>
    </lineage>
</organism>
<evidence type="ECO:0000313" key="3">
    <source>
        <dbReference type="Proteomes" id="UP000199144"/>
    </source>
</evidence>
<gene>
    <name evidence="2" type="ORF">SAMN04488042_108167</name>
</gene>
<sequence>MINARPSRKLARLALAVFGLTLASTAIGAPRKIEGSVNKVRDVDTIVAVGTPVGLNGVDGAELGTKVGQDTRRWMLYHLRDKIVACDLSGERTCDRWVGECYLDRVDIGAASIAAGYALDCPRYSGGRYKGLEAPSAKSRIKRAKYCN</sequence>
<feature type="signal peptide" evidence="1">
    <location>
        <begin position="1"/>
        <end position="28"/>
    </location>
</feature>